<reference evidence="1 2" key="1">
    <citation type="journal article" date="2019" name="Genome Biol. Evol.">
        <title>Insights into the evolution of the New World diploid cottons (Gossypium, subgenus Houzingenia) based on genome sequencing.</title>
        <authorList>
            <person name="Grover C.E."/>
            <person name="Arick M.A. 2nd"/>
            <person name="Thrash A."/>
            <person name="Conover J.L."/>
            <person name="Sanders W.S."/>
            <person name="Peterson D.G."/>
            <person name="Frelichowski J.E."/>
            <person name="Scheffler J.A."/>
            <person name="Scheffler B.E."/>
            <person name="Wendel J.F."/>
        </authorList>
    </citation>
    <scope>NUCLEOTIDE SEQUENCE [LARGE SCALE GENOMIC DNA]</scope>
    <source>
        <strain evidence="1">4</strain>
        <tissue evidence="1">Leaf</tissue>
    </source>
</reference>
<dbReference type="EMBL" id="JABEZV010000011">
    <property type="protein sequence ID" value="MBA0725090.1"/>
    <property type="molecule type" value="Genomic_DNA"/>
</dbReference>
<dbReference type="Proteomes" id="UP000593574">
    <property type="component" value="Unassembled WGS sequence"/>
</dbReference>
<gene>
    <name evidence="1" type="ORF">Golax_021707</name>
</gene>
<comment type="caution">
    <text evidence="1">The sequence shown here is derived from an EMBL/GenBank/DDBJ whole genome shotgun (WGS) entry which is preliminary data.</text>
</comment>
<dbReference type="AlphaFoldDB" id="A0A7J9AMC5"/>
<name>A0A7J9AMC5_9ROSI</name>
<keyword evidence="2" id="KW-1185">Reference proteome</keyword>
<organism evidence="1 2">
    <name type="scientific">Gossypium laxum</name>
    <dbReference type="NCBI Taxonomy" id="34288"/>
    <lineage>
        <taxon>Eukaryota</taxon>
        <taxon>Viridiplantae</taxon>
        <taxon>Streptophyta</taxon>
        <taxon>Embryophyta</taxon>
        <taxon>Tracheophyta</taxon>
        <taxon>Spermatophyta</taxon>
        <taxon>Magnoliopsida</taxon>
        <taxon>eudicotyledons</taxon>
        <taxon>Gunneridae</taxon>
        <taxon>Pentapetalae</taxon>
        <taxon>rosids</taxon>
        <taxon>malvids</taxon>
        <taxon>Malvales</taxon>
        <taxon>Malvaceae</taxon>
        <taxon>Malvoideae</taxon>
        <taxon>Gossypium</taxon>
    </lineage>
</organism>
<evidence type="ECO:0000313" key="1">
    <source>
        <dbReference type="EMBL" id="MBA0725090.1"/>
    </source>
</evidence>
<evidence type="ECO:0000313" key="2">
    <source>
        <dbReference type="Proteomes" id="UP000593574"/>
    </source>
</evidence>
<protein>
    <submittedName>
        <fullName evidence="1">Uncharacterized protein</fullName>
    </submittedName>
</protein>
<sequence length="19" mass="2274">MQTNLLMIPFMPLLRLSVR</sequence>
<proteinExistence type="predicted"/>
<accession>A0A7J9AMC5</accession>